<feature type="domain" description="Ig-like" evidence="9">
    <location>
        <begin position="165"/>
        <end position="254"/>
    </location>
</feature>
<dbReference type="InterPro" id="IPR003599">
    <property type="entry name" value="Ig_sub"/>
</dbReference>
<keyword evidence="8" id="KW-0732">Signal</keyword>
<feature type="transmembrane region" description="Helical" evidence="7">
    <location>
        <begin position="340"/>
        <end position="365"/>
    </location>
</feature>
<feature type="region of interest" description="Disordered" evidence="6">
    <location>
        <begin position="394"/>
        <end position="418"/>
    </location>
</feature>
<dbReference type="Gene3D" id="2.60.40.10">
    <property type="entry name" value="Immunoglobulins"/>
    <property type="match status" value="2"/>
</dbReference>
<feature type="compositionally biased region" description="Basic and acidic residues" evidence="6">
    <location>
        <begin position="404"/>
        <end position="418"/>
    </location>
</feature>
<evidence type="ECO:0000256" key="2">
    <source>
        <dbReference type="ARBA" id="ARBA00023136"/>
    </source>
</evidence>
<feature type="compositionally biased region" description="Polar residues" evidence="6">
    <location>
        <begin position="394"/>
        <end position="403"/>
    </location>
</feature>
<evidence type="ECO:0000259" key="9">
    <source>
        <dbReference type="PROSITE" id="PS50835"/>
    </source>
</evidence>
<dbReference type="InterPro" id="IPR051275">
    <property type="entry name" value="Cell_adhesion_signaling"/>
</dbReference>
<protein>
    <recommendedName>
        <fullName evidence="9">Ig-like domain-containing protein</fullName>
    </recommendedName>
</protein>
<dbReference type="InterPro" id="IPR013783">
    <property type="entry name" value="Ig-like_fold"/>
</dbReference>
<dbReference type="GO" id="GO:0005886">
    <property type="term" value="C:plasma membrane"/>
    <property type="evidence" value="ECO:0007669"/>
    <property type="project" value="TreeGrafter"/>
</dbReference>
<evidence type="ECO:0000256" key="6">
    <source>
        <dbReference type="SAM" id="MobiDB-lite"/>
    </source>
</evidence>
<keyword evidence="11" id="KW-1185">Reference proteome</keyword>
<evidence type="ECO:0000313" key="11">
    <source>
        <dbReference type="Proteomes" id="UP001208570"/>
    </source>
</evidence>
<organism evidence="10 11">
    <name type="scientific">Paralvinella palmiformis</name>
    <dbReference type="NCBI Taxonomy" id="53620"/>
    <lineage>
        <taxon>Eukaryota</taxon>
        <taxon>Metazoa</taxon>
        <taxon>Spiralia</taxon>
        <taxon>Lophotrochozoa</taxon>
        <taxon>Annelida</taxon>
        <taxon>Polychaeta</taxon>
        <taxon>Sedentaria</taxon>
        <taxon>Canalipalpata</taxon>
        <taxon>Terebellida</taxon>
        <taxon>Terebelliformia</taxon>
        <taxon>Alvinellidae</taxon>
        <taxon>Paralvinella</taxon>
    </lineage>
</organism>
<evidence type="ECO:0000256" key="3">
    <source>
        <dbReference type="ARBA" id="ARBA00023157"/>
    </source>
</evidence>
<keyword evidence="7" id="KW-1133">Transmembrane helix</keyword>
<proteinExistence type="predicted"/>
<dbReference type="SUPFAM" id="SSF48726">
    <property type="entry name" value="Immunoglobulin"/>
    <property type="match status" value="1"/>
</dbReference>
<dbReference type="InterPro" id="IPR007110">
    <property type="entry name" value="Ig-like_dom"/>
</dbReference>
<keyword evidence="3" id="KW-1015">Disulfide bond</keyword>
<evidence type="ECO:0000256" key="7">
    <source>
        <dbReference type="SAM" id="Phobius"/>
    </source>
</evidence>
<evidence type="ECO:0000256" key="5">
    <source>
        <dbReference type="ARBA" id="ARBA00023319"/>
    </source>
</evidence>
<dbReference type="Proteomes" id="UP001208570">
    <property type="component" value="Unassembled WGS sequence"/>
</dbReference>
<name>A0AAD9N3G7_9ANNE</name>
<evidence type="ECO:0000256" key="1">
    <source>
        <dbReference type="ARBA" id="ARBA00004479"/>
    </source>
</evidence>
<dbReference type="PANTHER" id="PTHR11640">
    <property type="entry name" value="NEPHRIN"/>
    <property type="match status" value="1"/>
</dbReference>
<keyword evidence="7" id="KW-0812">Transmembrane</keyword>
<dbReference type="GO" id="GO:0050839">
    <property type="term" value="F:cell adhesion molecule binding"/>
    <property type="evidence" value="ECO:0007669"/>
    <property type="project" value="TreeGrafter"/>
</dbReference>
<dbReference type="PROSITE" id="PS50835">
    <property type="entry name" value="IG_LIKE"/>
    <property type="match status" value="1"/>
</dbReference>
<dbReference type="SMART" id="SM00409">
    <property type="entry name" value="IG"/>
    <property type="match status" value="2"/>
</dbReference>
<dbReference type="PANTHER" id="PTHR11640:SF31">
    <property type="entry name" value="IRREGULAR CHIASM C-ROUGHEST PROTEIN-RELATED"/>
    <property type="match status" value="1"/>
</dbReference>
<feature type="chain" id="PRO_5042264137" description="Ig-like domain-containing protein" evidence="8">
    <location>
        <begin position="26"/>
        <end position="446"/>
    </location>
</feature>
<reference evidence="10" key="1">
    <citation type="journal article" date="2023" name="Mol. Biol. Evol.">
        <title>Third-Generation Sequencing Reveals the Adaptive Role of the Epigenome in Three Deep-Sea Polychaetes.</title>
        <authorList>
            <person name="Perez M."/>
            <person name="Aroh O."/>
            <person name="Sun Y."/>
            <person name="Lan Y."/>
            <person name="Juniper S.K."/>
            <person name="Young C.R."/>
            <person name="Angers B."/>
            <person name="Qian P.Y."/>
        </authorList>
    </citation>
    <scope>NUCLEOTIDE SEQUENCE</scope>
    <source>
        <strain evidence="10">P08H-3</strain>
    </source>
</reference>
<comment type="caution">
    <text evidence="10">The sequence shown here is derived from an EMBL/GenBank/DDBJ whole genome shotgun (WGS) entry which is preliminary data.</text>
</comment>
<evidence type="ECO:0000256" key="4">
    <source>
        <dbReference type="ARBA" id="ARBA00023180"/>
    </source>
</evidence>
<keyword evidence="2 7" id="KW-0472">Membrane</keyword>
<dbReference type="AlphaFoldDB" id="A0AAD9N3G7"/>
<comment type="subcellular location">
    <subcellularLocation>
        <location evidence="1">Membrane</location>
        <topology evidence="1">Single-pass type I membrane protein</topology>
    </subcellularLocation>
</comment>
<evidence type="ECO:0000256" key="8">
    <source>
        <dbReference type="SAM" id="SignalP"/>
    </source>
</evidence>
<sequence>MEFAGLLNIRSWCYVLGCLLCCNQAIDIRRVDPGSGVNIIWHLEAPAVPVDGDVINITTSNSDVTFSCSLDSKQCYVHPKLRFVVVHSSQNDTFMENDASNRTQYNNNTDVSSTSGNNSDIIAIGLELRSVSGKDAGVYTLTMSLKDNITEYKVAIYVYQKVNKPTILGQLGTRRIGEMLSFTCSDSKIQSVPAEYRNMSNLKYSWYRNNILIANVTKQLTIDSLSKLDNQAQYRCAVREDNSSFTEVDSETVTLDVAYTDSVNIQTSRIGLSEVFSCTSDCYPECSHRWLDDGGRVLSDASRLEPSKETSGSRVTCEASNDYGKLAISSLVFYDERRTFVMIIALSSILGLIGLLVIVTLVFIVRARGRALNESQELPIYAVAFEGSVEQQQQQSRFGTSSQHDYRAERTDAAQRGVMREKSATNPFTLAAYMRMSDVKEVYTNI</sequence>
<keyword evidence="5" id="KW-0393">Immunoglobulin domain</keyword>
<accession>A0AAD9N3G7</accession>
<dbReference type="GO" id="GO:0098609">
    <property type="term" value="P:cell-cell adhesion"/>
    <property type="evidence" value="ECO:0007669"/>
    <property type="project" value="TreeGrafter"/>
</dbReference>
<gene>
    <name evidence="10" type="ORF">LSH36_315g03154</name>
</gene>
<dbReference type="InterPro" id="IPR036179">
    <property type="entry name" value="Ig-like_dom_sf"/>
</dbReference>
<feature type="signal peptide" evidence="8">
    <location>
        <begin position="1"/>
        <end position="25"/>
    </location>
</feature>
<dbReference type="GO" id="GO:0005911">
    <property type="term" value="C:cell-cell junction"/>
    <property type="evidence" value="ECO:0007669"/>
    <property type="project" value="TreeGrafter"/>
</dbReference>
<evidence type="ECO:0000313" key="10">
    <source>
        <dbReference type="EMBL" id="KAK2152889.1"/>
    </source>
</evidence>
<dbReference type="EMBL" id="JAODUP010000315">
    <property type="protein sequence ID" value="KAK2152889.1"/>
    <property type="molecule type" value="Genomic_DNA"/>
</dbReference>
<keyword evidence="4" id="KW-0325">Glycoprotein</keyword>